<evidence type="ECO:0000313" key="1">
    <source>
        <dbReference type="EMBL" id="KAH9322932.1"/>
    </source>
</evidence>
<feature type="non-terminal residue" evidence="1">
    <location>
        <position position="50"/>
    </location>
</feature>
<protein>
    <submittedName>
        <fullName evidence="1">Uncharacterized protein</fullName>
    </submittedName>
</protein>
<comment type="caution">
    <text evidence="1">The sequence shown here is derived from an EMBL/GenBank/DDBJ whole genome shotgun (WGS) entry which is preliminary data.</text>
</comment>
<accession>A0AA38GGE8</accession>
<gene>
    <name evidence="1" type="ORF">KI387_017571</name>
</gene>
<reference evidence="1 2" key="1">
    <citation type="journal article" date="2021" name="Nat. Plants">
        <title>The Taxus genome provides insights into paclitaxel biosynthesis.</title>
        <authorList>
            <person name="Xiong X."/>
            <person name="Gou J."/>
            <person name="Liao Q."/>
            <person name="Li Y."/>
            <person name="Zhou Q."/>
            <person name="Bi G."/>
            <person name="Li C."/>
            <person name="Du R."/>
            <person name="Wang X."/>
            <person name="Sun T."/>
            <person name="Guo L."/>
            <person name="Liang H."/>
            <person name="Lu P."/>
            <person name="Wu Y."/>
            <person name="Zhang Z."/>
            <person name="Ro D.K."/>
            <person name="Shang Y."/>
            <person name="Huang S."/>
            <person name="Yan J."/>
        </authorList>
    </citation>
    <scope>NUCLEOTIDE SEQUENCE [LARGE SCALE GENOMIC DNA]</scope>
    <source>
        <strain evidence="1">Ta-2019</strain>
    </source>
</reference>
<feature type="non-terminal residue" evidence="1">
    <location>
        <position position="1"/>
    </location>
</feature>
<name>A0AA38GGE8_TAXCH</name>
<dbReference type="EMBL" id="JAHRHJ020000003">
    <property type="protein sequence ID" value="KAH9322932.1"/>
    <property type="molecule type" value="Genomic_DNA"/>
</dbReference>
<dbReference type="AlphaFoldDB" id="A0AA38GGE8"/>
<proteinExistence type="predicted"/>
<dbReference type="Proteomes" id="UP000824469">
    <property type="component" value="Unassembled WGS sequence"/>
</dbReference>
<keyword evidence="2" id="KW-1185">Reference proteome</keyword>
<organism evidence="1 2">
    <name type="scientific">Taxus chinensis</name>
    <name type="common">Chinese yew</name>
    <name type="synonym">Taxus wallichiana var. chinensis</name>
    <dbReference type="NCBI Taxonomy" id="29808"/>
    <lineage>
        <taxon>Eukaryota</taxon>
        <taxon>Viridiplantae</taxon>
        <taxon>Streptophyta</taxon>
        <taxon>Embryophyta</taxon>
        <taxon>Tracheophyta</taxon>
        <taxon>Spermatophyta</taxon>
        <taxon>Pinopsida</taxon>
        <taxon>Pinidae</taxon>
        <taxon>Conifers II</taxon>
        <taxon>Cupressales</taxon>
        <taxon>Taxaceae</taxon>
        <taxon>Taxus</taxon>
    </lineage>
</organism>
<evidence type="ECO:0000313" key="2">
    <source>
        <dbReference type="Proteomes" id="UP000824469"/>
    </source>
</evidence>
<sequence>KTGRFAPSQPRCPICFRTVWDKFSRFARFGRFAPFCPNCPGTKVLISVDP</sequence>